<keyword evidence="3" id="KW-0238">DNA-binding</keyword>
<dbReference type="Proteomes" id="UP000017820">
    <property type="component" value="Unassembled WGS sequence"/>
</dbReference>
<dbReference type="Gene3D" id="3.50.14.10">
    <property type="entry name" value="Replication terminator Tus, domain 1 superfamily/Replication terminator Tus"/>
    <property type="match status" value="1"/>
</dbReference>
<dbReference type="GO" id="GO:0005737">
    <property type="term" value="C:cytoplasm"/>
    <property type="evidence" value="ECO:0007669"/>
    <property type="project" value="InterPro"/>
</dbReference>
<comment type="caution">
    <text evidence="4">The sequence shown here is derived from an EMBL/GenBank/DDBJ whole genome shotgun (WGS) entry which is preliminary data.</text>
</comment>
<gene>
    <name evidence="4" type="ORF">PL2TA16_02047</name>
</gene>
<dbReference type="Pfam" id="PF05472">
    <property type="entry name" value="Ter"/>
    <property type="match status" value="1"/>
</dbReference>
<dbReference type="RefSeq" id="WP_023402282.1">
    <property type="nucleotide sequence ID" value="NZ_AUSV01000137.1"/>
</dbReference>
<evidence type="ECO:0000313" key="4">
    <source>
        <dbReference type="EMBL" id="ESP90232.1"/>
    </source>
</evidence>
<reference evidence="4 5" key="1">
    <citation type="submission" date="2013-07" db="EMBL/GenBank/DDBJ databases">
        <title>Draft genome sequence of Pseudoalteromonas luteoviolacea 2ta16.</title>
        <authorList>
            <person name="Allen E.E."/>
            <person name="Azam F."/>
            <person name="Podell S."/>
        </authorList>
    </citation>
    <scope>NUCLEOTIDE SEQUENCE [LARGE SCALE GENOMIC DNA]</scope>
    <source>
        <strain evidence="4 5">2ta16</strain>
    </source>
</reference>
<evidence type="ECO:0000256" key="3">
    <source>
        <dbReference type="ARBA" id="ARBA00023125"/>
    </source>
</evidence>
<keyword evidence="1" id="KW-0963">Cytoplasm</keyword>
<dbReference type="InterPro" id="IPR036381">
    <property type="entry name" value="Tus_dom1"/>
</dbReference>
<keyword evidence="2" id="KW-0235">DNA replication</keyword>
<dbReference type="Gene3D" id="3.30.54.10">
    <property type="match status" value="1"/>
</dbReference>
<dbReference type="SUPFAM" id="SSF56596">
    <property type="entry name" value="Replication terminator protein (Tus)"/>
    <property type="match status" value="1"/>
</dbReference>
<dbReference type="InterPro" id="IPR036384">
    <property type="entry name" value="Tus_sf"/>
</dbReference>
<evidence type="ECO:0000256" key="2">
    <source>
        <dbReference type="ARBA" id="ARBA00022705"/>
    </source>
</evidence>
<sequence>MQKVTVIRKIRSDLHYLQAHIGELLTLLKDAQLQPCSAVYELPRLTEENIAEHMPTIFPNALFNEQARQRFLHHALDFTLKGDHPGVMARRLPGCLCLSTPHEQELRERVAHVNQLKSEFDAFIQHYAGKNPDQRFELVSQAVPLLIRKAVSRNLLLAPQDAFSLSYSWSHSTSRSAVQPRQYWHEKLDRTLQSKLSDVNASNWEKLIEQEKKALENANDSEYFRTVRPLRITPIVNLKYNRAQNGKFNKTTMIAHSPVIVLNDRPKLSPLKPYTGKRIKDAKVAPVIARLHLYRA</sequence>
<name>V4J4E1_PSEL2</name>
<evidence type="ECO:0000313" key="5">
    <source>
        <dbReference type="Proteomes" id="UP000017820"/>
    </source>
</evidence>
<accession>V4J4E1</accession>
<dbReference type="InterPro" id="IPR008865">
    <property type="entry name" value="DNA_replication_term_site-bd"/>
</dbReference>
<dbReference type="PATRIC" id="fig|1353533.3.peg.5468"/>
<organism evidence="4 5">
    <name type="scientific">Pseudoalteromonas luteoviolacea (strain 2ta16)</name>
    <dbReference type="NCBI Taxonomy" id="1353533"/>
    <lineage>
        <taxon>Bacteria</taxon>
        <taxon>Pseudomonadati</taxon>
        <taxon>Pseudomonadota</taxon>
        <taxon>Gammaproteobacteria</taxon>
        <taxon>Alteromonadales</taxon>
        <taxon>Pseudoalteromonadaceae</taxon>
        <taxon>Pseudoalteromonas</taxon>
    </lineage>
</organism>
<protein>
    <submittedName>
        <fullName evidence="4">DNA replication terminus site-binding protein (Ter protein)</fullName>
    </submittedName>
</protein>
<dbReference type="GO" id="GO:0006274">
    <property type="term" value="P:DNA replication termination"/>
    <property type="evidence" value="ECO:0007669"/>
    <property type="project" value="InterPro"/>
</dbReference>
<dbReference type="AlphaFoldDB" id="V4J4E1"/>
<dbReference type="EMBL" id="AUSV01000137">
    <property type="protein sequence ID" value="ESP90232.1"/>
    <property type="molecule type" value="Genomic_DNA"/>
</dbReference>
<dbReference type="GO" id="GO:0003677">
    <property type="term" value="F:DNA binding"/>
    <property type="evidence" value="ECO:0007669"/>
    <property type="project" value="UniProtKB-KW"/>
</dbReference>
<proteinExistence type="predicted"/>
<evidence type="ECO:0000256" key="1">
    <source>
        <dbReference type="ARBA" id="ARBA00022490"/>
    </source>
</evidence>